<sequence>MVVASEPHVETTHLSSGIYVGHVRHRRYTPKYHGFCYQVFMMLLDLDEIDSVFSKSRWWSTSKRAVAQFKRDDYFGDTSIPLKQAVLSKVKEETGLTLSKVKLLTNCRYFGYLINPISIYYCYDQQDELQAMLLEVTNTPWEERVAYVLNCEPAKRTQRITFQKEMHVSPFHPMNHFYDWRSTSPQSKVAVHMQNRIEGTEQCVFDATLSLKREEISAQSLRSILWRFPWMTAKVGFGIYWQALKLFIKRVPVQPHPRQPEARDQESNSARFK</sequence>
<proteinExistence type="predicted"/>
<dbReference type="InterPro" id="IPR010775">
    <property type="entry name" value="DUF1365"/>
</dbReference>
<protein>
    <recommendedName>
        <fullName evidence="3">Chromosome partitioning protein ParA</fullName>
    </recommendedName>
</protein>
<evidence type="ECO:0000313" key="2">
    <source>
        <dbReference type="Proteomes" id="UP000001062"/>
    </source>
</evidence>
<dbReference type="KEGG" id="mme:Marme_0477"/>
<evidence type="ECO:0000313" key="1">
    <source>
        <dbReference type="EMBL" id="ADZ89773.1"/>
    </source>
</evidence>
<evidence type="ECO:0008006" key="3">
    <source>
        <dbReference type="Google" id="ProtNLM"/>
    </source>
</evidence>
<dbReference type="Proteomes" id="UP000001062">
    <property type="component" value="Chromosome"/>
</dbReference>
<dbReference type="AlphaFoldDB" id="F2JZJ0"/>
<dbReference type="RefSeq" id="WP_013659679.1">
    <property type="nucleotide sequence ID" value="NC_015276.1"/>
</dbReference>
<dbReference type="STRING" id="717774.Marme_0477"/>
<dbReference type="HOGENOM" id="CLU_065913_0_0_6"/>
<dbReference type="eggNOG" id="COG3496">
    <property type="taxonomic scope" value="Bacteria"/>
</dbReference>
<reference evidence="1 2" key="1">
    <citation type="journal article" date="2012" name="Stand. Genomic Sci.">
        <title>Complete genome sequence of the melanogenic marine bacterium Marinomonas mediterranea type strain (MMB-1(T)).</title>
        <authorList>
            <person name="Lucas-Elio P."/>
            <person name="Goodwin L."/>
            <person name="Woyke T."/>
            <person name="Pitluck S."/>
            <person name="Nolan M."/>
            <person name="Kyrpides N.C."/>
            <person name="Detter J.C."/>
            <person name="Copeland A."/>
            <person name="Teshima H."/>
            <person name="Bruce D."/>
            <person name="Detter C."/>
            <person name="Tapia R."/>
            <person name="Han S."/>
            <person name="Land M.L."/>
            <person name="Ivanova N."/>
            <person name="Mikhailova N."/>
            <person name="Johnston A.W."/>
            <person name="Sanchez-Amat A."/>
        </authorList>
    </citation>
    <scope>NUCLEOTIDE SEQUENCE [LARGE SCALE GENOMIC DNA]</scope>
    <source>
        <strain evidence="2">ATCC 700492 / JCM 21426 / NBRC 103028 / MMB-1</strain>
    </source>
</reference>
<dbReference type="PANTHER" id="PTHR33973">
    <property type="entry name" value="OS07G0153300 PROTEIN"/>
    <property type="match status" value="1"/>
</dbReference>
<dbReference type="PATRIC" id="fig|717774.3.peg.490"/>
<accession>F2JZJ0</accession>
<organism evidence="1 2">
    <name type="scientific">Marinomonas mediterranea (strain ATCC 700492 / JCM 21426 / NBRC 103028 / MMB-1)</name>
    <dbReference type="NCBI Taxonomy" id="717774"/>
    <lineage>
        <taxon>Bacteria</taxon>
        <taxon>Pseudomonadati</taxon>
        <taxon>Pseudomonadota</taxon>
        <taxon>Gammaproteobacteria</taxon>
        <taxon>Oceanospirillales</taxon>
        <taxon>Oceanospirillaceae</taxon>
        <taxon>Marinomonas</taxon>
    </lineage>
</organism>
<keyword evidence="2" id="KW-1185">Reference proteome</keyword>
<gene>
    <name evidence="1" type="ordered locus">Marme_0477</name>
</gene>
<dbReference type="EMBL" id="CP002583">
    <property type="protein sequence ID" value="ADZ89773.1"/>
    <property type="molecule type" value="Genomic_DNA"/>
</dbReference>
<name>F2JZJ0_MARM1</name>
<dbReference type="Pfam" id="PF07103">
    <property type="entry name" value="DUF1365"/>
    <property type="match status" value="1"/>
</dbReference>
<dbReference type="OrthoDB" id="9778801at2"/>
<dbReference type="PANTHER" id="PTHR33973:SF4">
    <property type="entry name" value="OS07G0153300 PROTEIN"/>
    <property type="match status" value="1"/>
</dbReference>